<dbReference type="PIRSF" id="PIRSF037469">
    <property type="entry name" value="Clathrin_H-chain-rel"/>
    <property type="match status" value="1"/>
</dbReference>
<dbReference type="InterPro" id="IPR017212">
    <property type="entry name" value="CLHC1"/>
</dbReference>
<reference evidence="4" key="1">
    <citation type="journal article" date="2023" name="DNA Res.">
        <title>Chromosome-level genome assembly of Phrynocephalus forsythii using third-generation DNA sequencing and Hi-C analysis.</title>
        <authorList>
            <person name="Qi Y."/>
            <person name="Zhao W."/>
            <person name="Zhao Y."/>
            <person name="Niu C."/>
            <person name="Cao S."/>
            <person name="Zhang Y."/>
        </authorList>
    </citation>
    <scope>NUCLEOTIDE SEQUENCE</scope>
    <source>
        <tissue evidence="4">Muscle</tissue>
    </source>
</reference>
<gene>
    <name evidence="4" type="ORF">JRQ81_005203</name>
</gene>
<evidence type="ECO:0000259" key="3">
    <source>
        <dbReference type="Pfam" id="PF15739"/>
    </source>
</evidence>
<dbReference type="SUPFAM" id="SSF48371">
    <property type="entry name" value="ARM repeat"/>
    <property type="match status" value="1"/>
</dbReference>
<dbReference type="AlphaFoldDB" id="A0A9Q0Y5B2"/>
<dbReference type="Gene3D" id="1.25.40.30">
    <property type="match status" value="1"/>
</dbReference>
<accession>A0A9Q0Y5B2</accession>
<feature type="domain" description="Translin-associated factor X-interacting protein 1 N-terminal" evidence="3">
    <location>
        <begin position="89"/>
        <end position="202"/>
    </location>
</feature>
<evidence type="ECO:0000256" key="1">
    <source>
        <dbReference type="ARBA" id="ARBA00023054"/>
    </source>
</evidence>
<name>A0A9Q0Y5B2_9SAUR</name>
<proteinExistence type="predicted"/>
<evidence type="ECO:0000256" key="2">
    <source>
        <dbReference type="SAM" id="Coils"/>
    </source>
</evidence>
<protein>
    <recommendedName>
        <fullName evidence="3">Translin-associated factor X-interacting protein 1 N-terminal domain-containing protein</fullName>
    </recommendedName>
</protein>
<dbReference type="PANTHER" id="PTHR10292:SF11">
    <property type="entry name" value="CLATHRIN HEAVY CHAIN LINKER DOMAIN-CONTAINING PROTEIN 1"/>
    <property type="match status" value="1"/>
</dbReference>
<dbReference type="PANTHER" id="PTHR10292">
    <property type="entry name" value="CLATHRIN HEAVY CHAIN RELATED"/>
    <property type="match status" value="1"/>
</dbReference>
<evidence type="ECO:0000313" key="5">
    <source>
        <dbReference type="Proteomes" id="UP001142489"/>
    </source>
</evidence>
<dbReference type="InterPro" id="IPR012331">
    <property type="entry name" value="Clathrin_H-chain_linker"/>
</dbReference>
<feature type="coiled-coil region" evidence="2">
    <location>
        <begin position="170"/>
        <end position="207"/>
    </location>
</feature>
<keyword evidence="5" id="KW-1185">Reference proteome</keyword>
<dbReference type="Pfam" id="PF13838">
    <property type="entry name" value="Clathrin_H_link"/>
    <property type="match status" value="1"/>
</dbReference>
<feature type="coiled-coil region" evidence="2">
    <location>
        <begin position="237"/>
        <end position="295"/>
    </location>
</feature>
<dbReference type="OrthoDB" id="2113814at2759"/>
<organism evidence="4 5">
    <name type="scientific">Phrynocephalus forsythii</name>
    <dbReference type="NCBI Taxonomy" id="171643"/>
    <lineage>
        <taxon>Eukaryota</taxon>
        <taxon>Metazoa</taxon>
        <taxon>Chordata</taxon>
        <taxon>Craniata</taxon>
        <taxon>Vertebrata</taxon>
        <taxon>Euteleostomi</taxon>
        <taxon>Lepidosauria</taxon>
        <taxon>Squamata</taxon>
        <taxon>Bifurcata</taxon>
        <taxon>Unidentata</taxon>
        <taxon>Episquamata</taxon>
        <taxon>Toxicofera</taxon>
        <taxon>Iguania</taxon>
        <taxon>Acrodonta</taxon>
        <taxon>Agamidae</taxon>
        <taxon>Agaminae</taxon>
        <taxon>Phrynocephalus</taxon>
    </lineage>
</organism>
<dbReference type="Proteomes" id="UP001142489">
    <property type="component" value="Unassembled WGS sequence"/>
</dbReference>
<dbReference type="EMBL" id="JAPFRF010000002">
    <property type="protein sequence ID" value="KAJ7341284.1"/>
    <property type="molecule type" value="Genomic_DNA"/>
</dbReference>
<sequence>MPRAGSFPPPPPPSLLRLISLGSQQQLVPGFQLKHAIQQKEARSAVSVVCRACSLGSFSMKAARVKANRHSVLPPILPETEKEFLDSIQSYIISEIEKVGCTEQGPAEEYYTIYRNVFEMVIEHVSAYKSILTTIKQEYDAFIEVLKRGQWNAFHLHGKLKMLACEPSTLVYYKKRIDQLEEKVKRIEQNSARIENLIQKIRTLRVTLSAKPSPTPDMKVNPAQRIPGLSLRDSLNINTLSNHLAHLQKRAKELKEDMLTKYIPLENTAHVQEDLKRALAQRNAAEKENEDLKICYYRLSQFANVVAAWEGSDRSIETLQQLVSQMIENEKLTKGAVVASVSSVFERDLTKSEEAEDVIEYIERFNELFSRGQYEAAAIYAANCPRGILCNEETMEKFRAVGPVKGKKLPLLMYCEALINTSIAVKQPLPANLTAEAIKCALAEKRLDLVMHWITLHKLELSEAAGDAIYDYADVDKHNKSQCLALAQIAYSECGNHKKAVLCLCKQGQIFGAMDYLHQFKRLPREDYIFLVKNCPGVELIRCLTQEWNGKPALLSLGETVLSLIYTEYRVYCLRLLEEIAKAGRSVLAQIIVNDTVCSVEEWKEIAEMCLKSRREALYKLLISILAEQEGVVEIPINDMEDAKLMDHIFL</sequence>
<dbReference type="InterPro" id="IPR016024">
    <property type="entry name" value="ARM-type_fold"/>
</dbReference>
<dbReference type="InterPro" id="IPR032755">
    <property type="entry name" value="TSNAXIP1_N"/>
</dbReference>
<dbReference type="Pfam" id="PF15739">
    <property type="entry name" value="TSNAXIP1_N"/>
    <property type="match status" value="1"/>
</dbReference>
<evidence type="ECO:0000313" key="4">
    <source>
        <dbReference type="EMBL" id="KAJ7341284.1"/>
    </source>
</evidence>
<comment type="caution">
    <text evidence="4">The sequence shown here is derived from an EMBL/GenBank/DDBJ whole genome shotgun (WGS) entry which is preliminary data.</text>
</comment>
<keyword evidence="1 2" id="KW-0175">Coiled coil</keyword>